<gene>
    <name evidence="1" type="ORF">Ptr86124_012735</name>
</gene>
<evidence type="ECO:0000313" key="1">
    <source>
        <dbReference type="EMBL" id="KAI1508247.1"/>
    </source>
</evidence>
<organism evidence="1 2">
    <name type="scientific">Pyrenophora tritici-repentis</name>
    <dbReference type="NCBI Taxonomy" id="45151"/>
    <lineage>
        <taxon>Eukaryota</taxon>
        <taxon>Fungi</taxon>
        <taxon>Dikarya</taxon>
        <taxon>Ascomycota</taxon>
        <taxon>Pezizomycotina</taxon>
        <taxon>Dothideomycetes</taxon>
        <taxon>Pleosporomycetidae</taxon>
        <taxon>Pleosporales</taxon>
        <taxon>Pleosporineae</taxon>
        <taxon>Pleosporaceae</taxon>
        <taxon>Pyrenophora</taxon>
    </lineage>
</organism>
<reference evidence="2" key="1">
    <citation type="journal article" date="2022" name="Microb. Genom.">
        <title>A global pangenome for the wheat fungal pathogen Pyrenophora tritici-repentis and prediction of effector protein structural homology.</title>
        <authorList>
            <person name="Moolhuijzen P.M."/>
            <person name="See P.T."/>
            <person name="Shi G."/>
            <person name="Powell H.R."/>
            <person name="Cockram J."/>
            <person name="Jorgensen L.N."/>
            <person name="Benslimane H."/>
            <person name="Strelkov S.E."/>
            <person name="Turner J."/>
            <person name="Liu Z."/>
            <person name="Moffat C.S."/>
        </authorList>
    </citation>
    <scope>NUCLEOTIDE SEQUENCE [LARGE SCALE GENOMIC DNA]</scope>
</reference>
<sequence>MLYDHYAHRREQGLVRDILKVIFCRVLLIQRPKRIKAAELAWEMSNFRERWRFFEKNLNHYELTDKPEDEIVPRPASQGGGDQESPCDSLDPVQFSDLLRMEATKSPTNGEDIVNPSDQLDGSILEGPPQHSHLCEAIKSDDDTEVQQELDRHGVTLLKEPCKSCNKYPIHTAIRGRAYESLKAIVIASDSAVANIPCPESGETAIELASSSSSYRKVLEIFLSRYDIFNVTKELFRQRKKEVNDETKAILKKLQKRS</sequence>
<comment type="caution">
    <text evidence="1">The sequence shown here is derived from an EMBL/GenBank/DDBJ whole genome shotgun (WGS) entry which is preliminary data.</text>
</comment>
<dbReference type="AlphaFoldDB" id="A0A2W1CYS6"/>
<name>A0A2W1CYS6_9PLEO</name>
<dbReference type="EMBL" id="NRDI02000027">
    <property type="protein sequence ID" value="KAI1508247.1"/>
    <property type="molecule type" value="Genomic_DNA"/>
</dbReference>
<keyword evidence="2" id="KW-1185">Reference proteome</keyword>
<evidence type="ECO:0000313" key="2">
    <source>
        <dbReference type="Proteomes" id="UP000249757"/>
    </source>
</evidence>
<proteinExistence type="predicted"/>
<protein>
    <submittedName>
        <fullName evidence="1">Uncharacterized protein</fullName>
    </submittedName>
</protein>
<dbReference type="Proteomes" id="UP000249757">
    <property type="component" value="Unassembled WGS sequence"/>
</dbReference>
<accession>A0A2W1CYS6</accession>